<evidence type="ECO:0000256" key="3">
    <source>
        <dbReference type="ARBA" id="ARBA00022989"/>
    </source>
</evidence>
<comment type="caution">
    <text evidence="9">The sequence shown here is derived from an EMBL/GenBank/DDBJ whole genome shotgun (WGS) entry which is preliminary data.</text>
</comment>
<keyword evidence="2" id="KW-0812">Transmembrane</keyword>
<dbReference type="OrthoDB" id="68611at2759"/>
<dbReference type="PANTHER" id="PTHR47804:SF1">
    <property type="entry name" value="DUF2421 DOMAIN-CONTAINING PROTEIN"/>
    <property type="match status" value="1"/>
</dbReference>
<keyword evidence="3" id="KW-1133">Transmembrane helix</keyword>
<keyword evidence="4" id="KW-0472">Membrane</keyword>
<evidence type="ECO:0000256" key="1">
    <source>
        <dbReference type="ARBA" id="ARBA00004141"/>
    </source>
</evidence>
<dbReference type="EMBL" id="AFRT01000772">
    <property type="protein sequence ID" value="ELU42668.1"/>
    <property type="molecule type" value="Genomic_DNA"/>
</dbReference>
<keyword evidence="6" id="KW-0732">Signal</keyword>
<dbReference type="Pfam" id="PF13515">
    <property type="entry name" value="FUSC_2"/>
    <property type="match status" value="1"/>
</dbReference>
<name>L8X0W0_THACA</name>
<evidence type="ECO:0000256" key="5">
    <source>
        <dbReference type="SAM" id="MobiDB-lite"/>
    </source>
</evidence>
<organism evidence="9 10">
    <name type="scientific">Thanatephorus cucumeris (strain AG1-IA)</name>
    <name type="common">Rice sheath blight fungus</name>
    <name type="synonym">Rhizoctonia solani</name>
    <dbReference type="NCBI Taxonomy" id="983506"/>
    <lineage>
        <taxon>Eukaryota</taxon>
        <taxon>Fungi</taxon>
        <taxon>Dikarya</taxon>
        <taxon>Basidiomycota</taxon>
        <taxon>Agaricomycotina</taxon>
        <taxon>Agaricomycetes</taxon>
        <taxon>Cantharellales</taxon>
        <taxon>Ceratobasidiaceae</taxon>
        <taxon>Rhizoctonia</taxon>
        <taxon>Rhizoctonia solani AG-1</taxon>
    </lineage>
</organism>
<dbReference type="AlphaFoldDB" id="L8X0W0"/>
<dbReference type="InterPro" id="IPR049453">
    <property type="entry name" value="Memb_transporter_dom"/>
</dbReference>
<dbReference type="OMA" id="QLGLIWK"/>
<dbReference type="GO" id="GO:0016020">
    <property type="term" value="C:membrane"/>
    <property type="evidence" value="ECO:0007669"/>
    <property type="project" value="UniProtKB-SubCell"/>
</dbReference>
<sequence>MTTTLNSFATLLKMLTSAFLLDDETPVRRQTLIKAAEAHQKSFTSLQKVLAEARVERCDPRIQRTAKVYDEVVLGLNHLAQHFGGLRSGTKLQFEFIQSHRETKDESNSTGLRANGKGIDMSGKEDEETKTPEEVCVGTLGKMSNAFQSVRQSDSDSDLEDFTKMKREIDQTLFQFESTSEQAVMRLFRRGDGGDNGEASSSEALDKENESVFIFTLKELARDLMALTDVMSVIYITERAVAIEKSSWSWIWKRSICCFPGKRLPSPWKLGSSSESRPRKRPGLRRQISSRLLQATQNRTPLFPKVEPHAPNTALRLSRTQLSTWGRVKQSIWALGQFFRQPEIKYSIKTGMAVAILAAPAFIESTRETFMEYRGEWALISCFVVLSPTVGAVSSISKSSGTSLHRIMGTFVGATVAVVVFTLFRHQPAILVLSILNTLQVADLYNSRDDDIPVLTVARRRATAVTIVWAFFVSRYWWPFEARRELGRVLSEYDYPLARLISFELNLRCRFCLNIGWFYQCLVSSYSVRPDVLRQIAFGNGENPMKLKDGQDDEAINYPPHLRRPITEFMAMELHLQLKLIELQGLLAQTQNEPRLKGPFPVALYRTILTSLQSMLDMLHSLRCATTQEDWYTVVRRQFIIPVNKERRDMVGNILLYFSTLSGAFQLKTPLPPYLPPAEQARKKLVDAVRQLEVVKNRDIKASKHLLFFAYVMLMGGVIKELEFLGSTLQEAFGVIGESSSLFEALFSNYDGDWEEGRPEIEDR</sequence>
<proteinExistence type="predicted"/>
<dbReference type="PANTHER" id="PTHR47804">
    <property type="entry name" value="60S RIBOSOMAL PROTEIN L19"/>
    <property type="match status" value="1"/>
</dbReference>
<comment type="subcellular location">
    <subcellularLocation>
        <location evidence="1">Membrane</location>
        <topology evidence="1">Multi-pass membrane protein</topology>
    </subcellularLocation>
</comment>
<gene>
    <name evidence="9" type="ORF">AG1IA_03287</name>
</gene>
<keyword evidence="10" id="KW-1185">Reference proteome</keyword>
<evidence type="ECO:0000313" key="9">
    <source>
        <dbReference type="EMBL" id="ELU42668.1"/>
    </source>
</evidence>
<feature type="domain" description="Integral membrane bound transporter" evidence="8">
    <location>
        <begin position="372"/>
        <end position="435"/>
    </location>
</feature>
<evidence type="ECO:0000313" key="10">
    <source>
        <dbReference type="Proteomes" id="UP000011668"/>
    </source>
</evidence>
<feature type="chain" id="PRO_5003997330" evidence="6">
    <location>
        <begin position="19"/>
        <end position="764"/>
    </location>
</feature>
<reference evidence="9 10" key="1">
    <citation type="journal article" date="2013" name="Nat. Commun.">
        <title>The evolution and pathogenic mechanisms of the rice sheath blight pathogen.</title>
        <authorList>
            <person name="Zheng A."/>
            <person name="Lin R."/>
            <person name="Xu L."/>
            <person name="Qin P."/>
            <person name="Tang C."/>
            <person name="Ai P."/>
            <person name="Zhang D."/>
            <person name="Liu Y."/>
            <person name="Sun Z."/>
            <person name="Feng H."/>
            <person name="Wang Y."/>
            <person name="Chen Y."/>
            <person name="Liang X."/>
            <person name="Fu R."/>
            <person name="Li Q."/>
            <person name="Zhang J."/>
            <person name="Yu X."/>
            <person name="Xie Z."/>
            <person name="Ding L."/>
            <person name="Guan P."/>
            <person name="Tang J."/>
            <person name="Liang Y."/>
            <person name="Wang S."/>
            <person name="Deng Q."/>
            <person name="Li S."/>
            <person name="Zhu J."/>
            <person name="Wang L."/>
            <person name="Liu H."/>
            <person name="Li P."/>
        </authorList>
    </citation>
    <scope>NUCLEOTIDE SEQUENCE [LARGE SCALE GENOMIC DNA]</scope>
    <source>
        <strain evidence="10">AG-1 IA</strain>
    </source>
</reference>
<evidence type="ECO:0000256" key="6">
    <source>
        <dbReference type="SAM" id="SignalP"/>
    </source>
</evidence>
<dbReference type="Proteomes" id="UP000011668">
    <property type="component" value="Unassembled WGS sequence"/>
</dbReference>
<feature type="signal peptide" evidence="6">
    <location>
        <begin position="1"/>
        <end position="18"/>
    </location>
</feature>
<dbReference type="HOGENOM" id="CLU_001127_1_1_1"/>
<protein>
    <submittedName>
        <fullName evidence="9">Endocytosis-related protein</fullName>
    </submittedName>
</protein>
<dbReference type="Pfam" id="PF10334">
    <property type="entry name" value="BRE4"/>
    <property type="match status" value="1"/>
</dbReference>
<dbReference type="STRING" id="983506.L8X0W0"/>
<accession>L8X0W0</accession>
<dbReference type="InterPro" id="IPR052430">
    <property type="entry name" value="IVT-Associated"/>
</dbReference>
<feature type="domain" description="DUF2421" evidence="7">
    <location>
        <begin position="569"/>
        <end position="676"/>
    </location>
</feature>
<evidence type="ECO:0000256" key="4">
    <source>
        <dbReference type="ARBA" id="ARBA00023136"/>
    </source>
</evidence>
<evidence type="ECO:0000259" key="8">
    <source>
        <dbReference type="Pfam" id="PF13515"/>
    </source>
</evidence>
<feature type="region of interest" description="Disordered" evidence="5">
    <location>
        <begin position="103"/>
        <end position="131"/>
    </location>
</feature>
<evidence type="ECO:0000259" key="7">
    <source>
        <dbReference type="Pfam" id="PF10334"/>
    </source>
</evidence>
<evidence type="ECO:0000256" key="2">
    <source>
        <dbReference type="ARBA" id="ARBA00022692"/>
    </source>
</evidence>
<dbReference type="InterPro" id="IPR018820">
    <property type="entry name" value="BRE4-related_DUF2421"/>
</dbReference>
<feature type="compositionally biased region" description="Basic and acidic residues" evidence="5">
    <location>
        <begin position="122"/>
        <end position="131"/>
    </location>
</feature>